<dbReference type="InterPro" id="IPR029058">
    <property type="entry name" value="AB_hydrolase_fold"/>
</dbReference>
<name>A0AAD3RXU3_NEPGR</name>
<dbReference type="InterPro" id="IPR000073">
    <property type="entry name" value="AB_hydrolase_1"/>
</dbReference>
<evidence type="ECO:0000313" key="4">
    <source>
        <dbReference type="EMBL" id="GMG99719.1"/>
    </source>
</evidence>
<keyword evidence="5" id="KW-1185">Reference proteome</keyword>
<dbReference type="AlphaFoldDB" id="A0AAD3RXU3"/>
<keyword evidence="2" id="KW-0472">Membrane</keyword>
<evidence type="ECO:0000256" key="2">
    <source>
        <dbReference type="SAM" id="Phobius"/>
    </source>
</evidence>
<feature type="region of interest" description="Disordered" evidence="1">
    <location>
        <begin position="442"/>
        <end position="463"/>
    </location>
</feature>
<evidence type="ECO:0000256" key="1">
    <source>
        <dbReference type="SAM" id="MobiDB-lite"/>
    </source>
</evidence>
<feature type="compositionally biased region" description="Basic and acidic residues" evidence="1">
    <location>
        <begin position="442"/>
        <end position="460"/>
    </location>
</feature>
<protein>
    <recommendedName>
        <fullName evidence="3">AB hydrolase-1 domain-containing protein</fullName>
    </recommendedName>
</protein>
<evidence type="ECO:0000313" key="5">
    <source>
        <dbReference type="Proteomes" id="UP001279734"/>
    </source>
</evidence>
<keyword evidence="2" id="KW-0812">Transmembrane</keyword>
<dbReference type="EMBL" id="BSYO01000001">
    <property type="protein sequence ID" value="GMG99719.1"/>
    <property type="molecule type" value="Genomic_DNA"/>
</dbReference>
<feature type="compositionally biased region" description="Acidic residues" evidence="1">
    <location>
        <begin position="1"/>
        <end position="10"/>
    </location>
</feature>
<comment type="caution">
    <text evidence="4">The sequence shown here is derived from an EMBL/GenBank/DDBJ whole genome shotgun (WGS) entry which is preliminary data.</text>
</comment>
<gene>
    <name evidence="4" type="ORF">Nepgr_001559</name>
</gene>
<reference evidence="4" key="1">
    <citation type="submission" date="2023-05" db="EMBL/GenBank/DDBJ databases">
        <title>Nepenthes gracilis genome sequencing.</title>
        <authorList>
            <person name="Fukushima K."/>
        </authorList>
    </citation>
    <scope>NUCLEOTIDE SEQUENCE</scope>
    <source>
        <strain evidence="4">SING2019-196</strain>
    </source>
</reference>
<evidence type="ECO:0000259" key="3">
    <source>
        <dbReference type="Pfam" id="PF00561"/>
    </source>
</evidence>
<feature type="region of interest" description="Disordered" evidence="1">
    <location>
        <begin position="1"/>
        <end position="34"/>
    </location>
</feature>
<dbReference type="Gene3D" id="3.40.50.1820">
    <property type="entry name" value="alpha/beta hydrolase"/>
    <property type="match status" value="1"/>
</dbReference>
<proteinExistence type="predicted"/>
<dbReference type="Proteomes" id="UP001279734">
    <property type="component" value="Unassembled WGS sequence"/>
</dbReference>
<dbReference type="Pfam" id="PF00561">
    <property type="entry name" value="Abhydrolase_1"/>
    <property type="match status" value="1"/>
</dbReference>
<keyword evidence="2" id="KW-1133">Transmembrane helix</keyword>
<dbReference type="SUPFAM" id="SSF53474">
    <property type="entry name" value="alpha/beta-Hydrolases"/>
    <property type="match status" value="1"/>
</dbReference>
<feature type="compositionally biased region" description="Pro residues" evidence="1">
    <location>
        <begin position="15"/>
        <end position="31"/>
    </location>
</feature>
<feature type="domain" description="AB hydrolase-1" evidence="3">
    <location>
        <begin position="116"/>
        <end position="287"/>
    </location>
</feature>
<accession>A0AAD3RXU3</accession>
<sequence>MAIIRDDEDQINSANPPPKSQPEKPNPPSASSPPNRNRNPFSFWFYFTLTVSLLTLLFVFISSLTSQDPKTWFLSLPTSLRAHYSKGRIIKAQINPYQSPVEVFTYLQGPKTSESLLIVHGLGCSSFTFRKIVDHIASKGVFAVAIDLPGSGFSDKAVVEEGEKPGGVLGRFLDVYDEIREKGLFWGFDNLVEHGYIPYEENIKVRVSTRKSFRPLELGSEEVGRVLGQVIDSLGLAPLHLVFHDSALLLGAKWVLENAGSLRSLTLVDTMPRGVALPLWAFEMPLVREVVLRFDFMFRMLINSCCSKSIDGSNIEAHRSLLTSSNGRQAIVGMGKKLNYSFDLAEWANSGTVKSVPIQVLWSSSWSKEWNEEGRQVAEAIPQAKFVTHSGGLWSQDDASNDEVAGNIVSFVASLPKTVRQAEEPPQLPEHIQKMFEEANNNDDQHQHDHDGHSHPDGHAHAHSHASYNMDAYGFGHGWGS</sequence>
<feature type="transmembrane region" description="Helical" evidence="2">
    <location>
        <begin position="43"/>
        <end position="64"/>
    </location>
</feature>
<organism evidence="4 5">
    <name type="scientific">Nepenthes gracilis</name>
    <name type="common">Slender pitcher plant</name>
    <dbReference type="NCBI Taxonomy" id="150966"/>
    <lineage>
        <taxon>Eukaryota</taxon>
        <taxon>Viridiplantae</taxon>
        <taxon>Streptophyta</taxon>
        <taxon>Embryophyta</taxon>
        <taxon>Tracheophyta</taxon>
        <taxon>Spermatophyta</taxon>
        <taxon>Magnoliopsida</taxon>
        <taxon>eudicotyledons</taxon>
        <taxon>Gunneridae</taxon>
        <taxon>Pentapetalae</taxon>
        <taxon>Caryophyllales</taxon>
        <taxon>Nepenthaceae</taxon>
        <taxon>Nepenthes</taxon>
    </lineage>
</organism>